<dbReference type="EC" id="2.7.13.3" evidence="2"/>
<proteinExistence type="predicted"/>
<dbReference type="PANTHER" id="PTHR45339">
    <property type="entry name" value="HYBRID SIGNAL TRANSDUCTION HISTIDINE KINASE J"/>
    <property type="match status" value="1"/>
</dbReference>
<evidence type="ECO:0000313" key="8">
    <source>
        <dbReference type="Proteomes" id="UP000257039"/>
    </source>
</evidence>
<dbReference type="Pfam" id="PF00512">
    <property type="entry name" value="HisKA"/>
    <property type="match status" value="1"/>
</dbReference>
<protein>
    <recommendedName>
        <fullName evidence="2">histidine kinase</fullName>
        <ecNumber evidence="2">2.7.13.3</ecNumber>
    </recommendedName>
</protein>
<dbReference type="Pfam" id="PF02518">
    <property type="entry name" value="HATPase_c"/>
    <property type="match status" value="1"/>
</dbReference>
<feature type="domain" description="Histidine kinase" evidence="6">
    <location>
        <begin position="407"/>
        <end position="608"/>
    </location>
</feature>
<evidence type="ECO:0000256" key="5">
    <source>
        <dbReference type="SAM" id="Phobius"/>
    </source>
</evidence>
<dbReference type="Proteomes" id="UP000257039">
    <property type="component" value="Unassembled WGS sequence"/>
</dbReference>
<dbReference type="InterPro" id="IPR005467">
    <property type="entry name" value="His_kinase_dom"/>
</dbReference>
<keyword evidence="4" id="KW-0902">Two-component regulatory system</keyword>
<dbReference type="Pfam" id="PF21623">
    <property type="entry name" value="HK_sensor_dom_bact"/>
    <property type="match status" value="1"/>
</dbReference>
<dbReference type="Gene3D" id="3.30.450.20">
    <property type="entry name" value="PAS domain"/>
    <property type="match status" value="2"/>
</dbReference>
<dbReference type="SUPFAM" id="SSF47384">
    <property type="entry name" value="Homodimeric domain of signal transducing histidine kinase"/>
    <property type="match status" value="1"/>
</dbReference>
<dbReference type="Gene3D" id="1.10.287.130">
    <property type="match status" value="1"/>
</dbReference>
<dbReference type="InterPro" id="IPR003594">
    <property type="entry name" value="HATPase_dom"/>
</dbReference>
<dbReference type="SMART" id="SM00388">
    <property type="entry name" value="HisKA"/>
    <property type="match status" value="1"/>
</dbReference>
<dbReference type="PROSITE" id="PS50109">
    <property type="entry name" value="HIS_KIN"/>
    <property type="match status" value="1"/>
</dbReference>
<dbReference type="GO" id="GO:0000155">
    <property type="term" value="F:phosphorelay sensor kinase activity"/>
    <property type="evidence" value="ECO:0007669"/>
    <property type="project" value="InterPro"/>
</dbReference>
<dbReference type="PANTHER" id="PTHR45339:SF1">
    <property type="entry name" value="HYBRID SIGNAL TRANSDUCTION HISTIDINE KINASE J"/>
    <property type="match status" value="1"/>
</dbReference>
<evidence type="ECO:0000256" key="2">
    <source>
        <dbReference type="ARBA" id="ARBA00012438"/>
    </source>
</evidence>
<dbReference type="InterPro" id="IPR036097">
    <property type="entry name" value="HisK_dim/P_sf"/>
</dbReference>
<comment type="catalytic activity">
    <reaction evidence="1">
        <text>ATP + protein L-histidine = ADP + protein N-phospho-L-histidine.</text>
        <dbReference type="EC" id="2.7.13.3"/>
    </reaction>
</comment>
<dbReference type="InterPro" id="IPR029151">
    <property type="entry name" value="Sensor-like_sf"/>
</dbReference>
<evidence type="ECO:0000256" key="1">
    <source>
        <dbReference type="ARBA" id="ARBA00000085"/>
    </source>
</evidence>
<reference evidence="7 8" key="1">
    <citation type="submission" date="2017-04" db="EMBL/GenBank/DDBJ databases">
        <title>Draft genome sequence of Zooshikella ganghwensis VG4 isolated from Red Sea sediments.</title>
        <authorList>
            <person name="Rehman Z."/>
            <person name="Alam I."/>
            <person name="Kamau A."/>
            <person name="Bajic V."/>
            <person name="Leiknes T."/>
        </authorList>
    </citation>
    <scope>NUCLEOTIDE SEQUENCE [LARGE SCALE GENOMIC DNA]</scope>
    <source>
        <strain evidence="7 8">VG4</strain>
    </source>
</reference>
<dbReference type="EMBL" id="NDXW01000001">
    <property type="protein sequence ID" value="RDH43003.1"/>
    <property type="molecule type" value="Genomic_DNA"/>
</dbReference>
<dbReference type="RefSeq" id="WP_094786408.1">
    <property type="nucleotide sequence ID" value="NZ_NDXW01000001.1"/>
</dbReference>
<evidence type="ECO:0000259" key="6">
    <source>
        <dbReference type="PROSITE" id="PS50109"/>
    </source>
</evidence>
<keyword evidence="8" id="KW-1185">Reference proteome</keyword>
<sequence length="608" mass="69210">MMKPLVHFFAKNLAIFFLPVAIIVSAIAYLGYELEAERIYNRLMLTGQEIARTGNATVLRHLDLITSDVIFLSQESELNDYINNPSQKTADRIHNEWIGFIRSKVIYDQVRWIDEHGMEQIRVNNNRDGQPTIVPANQLQNKAHRYYYLETNKLPRGDTFISALDLNIEHNRIEEPRKPMLRVSTPVFDDNNIRRGIVILNYTSGDMLSLLRTIGSNHIWLTNADGYWLLGPNKQDEWGFMLGQSDLTMKKRFPNVWQYIANNEAGTLESESGFWSFLTVNPLFAHGFSLHNNPEQSPHTKMNSHTYWKLIHYTPTNEYWPLLKETQTQYISSTGLILVILLVITWRYSSLQRTRNRALSQVLHTKDASQKAEQKHVIEMAKRAYELQQAKEIAEQASLSKTKFLSNMSHEIRTALNAILGLTYLLNKQEDLSKSAQSMVQRIYSTGQSLMGIINDILDFSRIEANTLEIKNIPFQLSEVLDNLAGIMASTVGQKPIEVAIAPPPPHAESLKGEPLRLEQILTNLVSNAIKLTEKGEVIVNISPVNNEPISAPILLRFSVIDTGIGIPQEKQRDIFNLFTQTNSSQEHIYGDIGLGSGQSHINLHRTN</sequence>
<gene>
    <name evidence="7" type="ORF">B9G39_05800</name>
</gene>
<feature type="transmembrane region" description="Helical" evidence="5">
    <location>
        <begin position="12"/>
        <end position="32"/>
    </location>
</feature>
<accession>A0A4P9VIL6</accession>
<evidence type="ECO:0000313" key="7">
    <source>
        <dbReference type="EMBL" id="RDH43003.1"/>
    </source>
</evidence>
<dbReference type="InterPro" id="IPR036890">
    <property type="entry name" value="HATPase_C_sf"/>
</dbReference>
<dbReference type="SUPFAM" id="SSF55874">
    <property type="entry name" value="ATPase domain of HSP90 chaperone/DNA topoisomerase II/histidine kinase"/>
    <property type="match status" value="1"/>
</dbReference>
<keyword evidence="5" id="KW-1133">Transmembrane helix</keyword>
<organism evidence="7 8">
    <name type="scientific">Zooshikella ganghwensis</name>
    <dbReference type="NCBI Taxonomy" id="202772"/>
    <lineage>
        <taxon>Bacteria</taxon>
        <taxon>Pseudomonadati</taxon>
        <taxon>Pseudomonadota</taxon>
        <taxon>Gammaproteobacteria</taxon>
        <taxon>Oceanospirillales</taxon>
        <taxon>Zooshikellaceae</taxon>
        <taxon>Zooshikella</taxon>
    </lineage>
</organism>
<name>A0A4P9VIL6_9GAMM</name>
<dbReference type="AlphaFoldDB" id="A0A4P9VIL6"/>
<keyword evidence="5" id="KW-0812">Transmembrane</keyword>
<evidence type="ECO:0000256" key="3">
    <source>
        <dbReference type="ARBA" id="ARBA00022553"/>
    </source>
</evidence>
<keyword evidence="3" id="KW-0597">Phosphoprotein</keyword>
<dbReference type="CDD" id="cd00082">
    <property type="entry name" value="HisKA"/>
    <property type="match status" value="1"/>
</dbReference>
<dbReference type="InterPro" id="IPR048760">
    <property type="entry name" value="VP0354-like_sensor_dom"/>
</dbReference>
<keyword evidence="5" id="KW-0472">Membrane</keyword>
<dbReference type="SUPFAM" id="SSF103190">
    <property type="entry name" value="Sensory domain-like"/>
    <property type="match status" value="2"/>
</dbReference>
<comment type="caution">
    <text evidence="7">The sequence shown here is derived from an EMBL/GenBank/DDBJ whole genome shotgun (WGS) entry which is preliminary data.</text>
</comment>
<dbReference type="InterPro" id="IPR003661">
    <property type="entry name" value="HisK_dim/P_dom"/>
</dbReference>
<dbReference type="SMART" id="SM00387">
    <property type="entry name" value="HATPase_c"/>
    <property type="match status" value="1"/>
</dbReference>
<evidence type="ECO:0000256" key="4">
    <source>
        <dbReference type="ARBA" id="ARBA00023012"/>
    </source>
</evidence>
<dbReference type="Gene3D" id="3.30.565.10">
    <property type="entry name" value="Histidine kinase-like ATPase, C-terminal domain"/>
    <property type="match status" value="1"/>
</dbReference>